<name>A0A0G1YV42_9BACT</name>
<dbReference type="InterPro" id="IPR009030">
    <property type="entry name" value="Growth_fac_rcpt_cys_sf"/>
</dbReference>
<evidence type="ECO:0000256" key="1">
    <source>
        <dbReference type="SAM" id="MobiDB-lite"/>
    </source>
</evidence>
<feature type="compositionally biased region" description="Basic residues" evidence="1">
    <location>
        <begin position="268"/>
        <end position="279"/>
    </location>
</feature>
<dbReference type="SUPFAM" id="SSF57184">
    <property type="entry name" value="Growth factor receptor domain"/>
    <property type="match status" value="1"/>
</dbReference>
<dbReference type="EMBL" id="LCSD01000014">
    <property type="protein sequence ID" value="KKW47328.1"/>
    <property type="molecule type" value="Genomic_DNA"/>
</dbReference>
<organism evidence="2 3">
    <name type="scientific">Candidatus Kaiserbacteria bacterium GW2011_GWA2_58_9</name>
    <dbReference type="NCBI Taxonomy" id="1618672"/>
    <lineage>
        <taxon>Bacteria</taxon>
        <taxon>Candidatus Kaiseribacteriota</taxon>
    </lineage>
</organism>
<protein>
    <submittedName>
        <fullName evidence="2">Uncharacterized protein</fullName>
    </submittedName>
</protein>
<gene>
    <name evidence="2" type="ORF">UY98_C0014G0001</name>
</gene>
<feature type="region of interest" description="Disordered" evidence="1">
    <location>
        <begin position="50"/>
        <end position="69"/>
    </location>
</feature>
<dbReference type="Gene3D" id="2.10.220.10">
    <property type="entry name" value="Hormone Receptor, Insulin-like Growth Factor Receptor 1, Chain A, domain 2"/>
    <property type="match status" value="1"/>
</dbReference>
<dbReference type="Proteomes" id="UP000034789">
    <property type="component" value="Unassembled WGS sequence"/>
</dbReference>
<accession>A0A0G1YV42</accession>
<reference evidence="2 3" key="1">
    <citation type="journal article" date="2015" name="Nature">
        <title>rRNA introns, odd ribosomes, and small enigmatic genomes across a large radiation of phyla.</title>
        <authorList>
            <person name="Brown C.T."/>
            <person name="Hug L.A."/>
            <person name="Thomas B.C."/>
            <person name="Sharon I."/>
            <person name="Castelle C.J."/>
            <person name="Singh A."/>
            <person name="Wilkins M.J."/>
            <person name="Williams K.H."/>
            <person name="Banfield J.F."/>
        </authorList>
    </citation>
    <scope>NUCLEOTIDE SEQUENCE [LARGE SCALE GENOMIC DNA]</scope>
</reference>
<feature type="non-terminal residue" evidence="2">
    <location>
        <position position="1"/>
    </location>
</feature>
<evidence type="ECO:0000313" key="3">
    <source>
        <dbReference type="Proteomes" id="UP000034789"/>
    </source>
</evidence>
<comment type="caution">
    <text evidence="2">The sequence shown here is derived from an EMBL/GenBank/DDBJ whole genome shotgun (WGS) entry which is preliminary data.</text>
</comment>
<sequence length="279" mass="29318">DEVRGPLALALILFGFLLIASFAGASGRDVFTSSEVRFADASPGGLSIVPASCPSSPHSPGKCDEPPQSETFDCNITASPYRISQGQSSTLSWQGGPGSSSGTIISRIVYVDGHIEPGIGSVPESGSVSVSPQTTTNYRYTATQQYVVLGIPGSSATVHCDATVTVEQCPAGQFAYNGQCVSQCPSGWTLQNGQCVATSCPAGYTLQNGACVFTNCPSGYIRQGNQCVLSECPAGYTLRNGACVFTNCPSGGRARTSVRREPASPRRLPQRRSRPIRFW</sequence>
<dbReference type="AlphaFoldDB" id="A0A0G1YV42"/>
<evidence type="ECO:0000313" key="2">
    <source>
        <dbReference type="EMBL" id="KKW47328.1"/>
    </source>
</evidence>
<feature type="region of interest" description="Disordered" evidence="1">
    <location>
        <begin position="253"/>
        <end position="279"/>
    </location>
</feature>
<proteinExistence type="predicted"/>